<sequence length="104" mass="11612">MSEAPEPKKFGRAAREPAASGLDLSAMRPTPAPRPSAAPMELPDEYQSAPTARRRRVRETKSKSVTMRITPTTYTRFNEYCDREQLSYPDALDRLLALAEGAKD</sequence>
<protein>
    <submittedName>
        <fullName evidence="2">Uncharacterized protein</fullName>
    </submittedName>
</protein>
<dbReference type="AlphaFoldDB" id="A0A5E8AI24"/>
<accession>A0A5E8AI24</accession>
<dbReference type="EMBL" id="CABVLI010000048">
    <property type="protein sequence ID" value="VVT30552.1"/>
    <property type="molecule type" value="Genomic_DNA"/>
</dbReference>
<evidence type="ECO:0000256" key="1">
    <source>
        <dbReference type="SAM" id="MobiDB-lite"/>
    </source>
</evidence>
<evidence type="ECO:0000313" key="3">
    <source>
        <dbReference type="Proteomes" id="UP000326857"/>
    </source>
</evidence>
<dbReference type="Proteomes" id="UP000326857">
    <property type="component" value="Unassembled WGS sequence"/>
</dbReference>
<organism evidence="2 3">
    <name type="scientific">Sphingomonas aurantiaca</name>
    <dbReference type="NCBI Taxonomy" id="185949"/>
    <lineage>
        <taxon>Bacteria</taxon>
        <taxon>Pseudomonadati</taxon>
        <taxon>Pseudomonadota</taxon>
        <taxon>Alphaproteobacteria</taxon>
        <taxon>Sphingomonadales</taxon>
        <taxon>Sphingomonadaceae</taxon>
        <taxon>Sphingomonas</taxon>
    </lineage>
</organism>
<evidence type="ECO:0000313" key="2">
    <source>
        <dbReference type="EMBL" id="VVT30552.1"/>
    </source>
</evidence>
<proteinExistence type="predicted"/>
<feature type="compositionally biased region" description="Basic and acidic residues" evidence="1">
    <location>
        <begin position="1"/>
        <end position="15"/>
    </location>
</feature>
<feature type="region of interest" description="Disordered" evidence="1">
    <location>
        <begin position="1"/>
        <end position="67"/>
    </location>
</feature>
<name>A0A5E8AI24_9SPHN</name>
<reference evidence="2 3" key="1">
    <citation type="submission" date="2019-09" db="EMBL/GenBank/DDBJ databases">
        <authorList>
            <person name="Dittami M. S."/>
        </authorList>
    </citation>
    <scope>NUCLEOTIDE SEQUENCE [LARGE SCALE GENOMIC DNA]</scope>
    <source>
        <strain evidence="2">SPHINGO391</strain>
    </source>
</reference>
<gene>
    <name evidence="2" type="ORF">SPHINGO391_520034</name>
</gene>